<keyword evidence="5 7" id="KW-1133">Transmembrane helix</keyword>
<feature type="transmembrane region" description="Helical" evidence="7">
    <location>
        <begin position="314"/>
        <end position="335"/>
    </location>
</feature>
<evidence type="ECO:0000256" key="2">
    <source>
        <dbReference type="ARBA" id="ARBA00008929"/>
    </source>
</evidence>
<dbReference type="EMBL" id="AP014945">
    <property type="protein sequence ID" value="BAU22988.1"/>
    <property type="molecule type" value="Genomic_DNA"/>
</dbReference>
<comment type="subcellular location">
    <subcellularLocation>
        <location evidence="1">Cell membrane</location>
        <topology evidence="1">Multi-pass membrane protein</topology>
    </subcellularLocation>
</comment>
<protein>
    <submittedName>
        <fullName evidence="8">Menaquinol oxidoreductase</fullName>
    </submittedName>
</protein>
<evidence type="ECO:0000313" key="8">
    <source>
        <dbReference type="EMBL" id="BAU22988.1"/>
    </source>
</evidence>
<organism evidence="8 9">
    <name type="scientific">Caldimicrobium thiodismutans</name>
    <dbReference type="NCBI Taxonomy" id="1653476"/>
    <lineage>
        <taxon>Bacteria</taxon>
        <taxon>Pseudomonadati</taxon>
        <taxon>Thermodesulfobacteriota</taxon>
        <taxon>Thermodesulfobacteria</taxon>
        <taxon>Thermodesulfobacteriales</taxon>
        <taxon>Thermodesulfobacteriaceae</taxon>
        <taxon>Caldimicrobium</taxon>
    </lineage>
</organism>
<evidence type="ECO:0000256" key="5">
    <source>
        <dbReference type="ARBA" id="ARBA00022989"/>
    </source>
</evidence>
<dbReference type="AlphaFoldDB" id="A0A0U5AG67"/>
<evidence type="ECO:0000256" key="3">
    <source>
        <dbReference type="ARBA" id="ARBA00022475"/>
    </source>
</evidence>
<reference evidence="9" key="2">
    <citation type="journal article" date="2016" name="Int. J. Syst. Evol. Microbiol.">
        <title>Caldimicrobium thiodismutans sp. nov., a sulfur-disproportionating bacterium isolated from a hot spring.</title>
        <authorList>
            <person name="Kojima H."/>
            <person name="Umezawa K."/>
            <person name="Fukui M."/>
        </authorList>
    </citation>
    <scope>NUCLEOTIDE SEQUENCE [LARGE SCALE GENOMIC DNA]</scope>
    <source>
        <strain evidence="9">TF1</strain>
    </source>
</reference>
<dbReference type="Proteomes" id="UP000068196">
    <property type="component" value="Chromosome"/>
</dbReference>
<sequence>MLEHALKGSKKYWLWLGFLGIFIITGAYFYLQQLKIGLGITGMSRDVSWAFYIANFTFLVGVAASAVTIVLPYYWHNHKVYGKMTILGEFLAVSAVTMCLLFVVIDMGQPMRVFNVLRYPTPNSILFYDVIVLNGYFILNLICAWTALHSYYKDSSYPSWLKPVIFLAIIWAPFIHIVTAFIYQGLPGRHYWLSAIMAPKFLVSAFSSGPALLIILAALIKKVANFDIGEKAFETLGKTMTYFYLAFLGFYLFEVFTSFYSGIPGHKAPFIYLFVGYEGHAEWVPFMWTAVILAIISLIILLNPRTRKNQTLLVLAAFTVFFSAYIEKGIGLVTGGFTPNPFETVTPYRPTLPEVLISLGVWSTGFLVLTVLYKITIEVDKRKNLAVKLKG</sequence>
<evidence type="ECO:0000256" key="4">
    <source>
        <dbReference type="ARBA" id="ARBA00022692"/>
    </source>
</evidence>
<evidence type="ECO:0000256" key="7">
    <source>
        <dbReference type="SAM" id="Phobius"/>
    </source>
</evidence>
<dbReference type="OrthoDB" id="9768846at2"/>
<feature type="transmembrane region" description="Helical" evidence="7">
    <location>
        <begin position="283"/>
        <end position="302"/>
    </location>
</feature>
<keyword evidence="9" id="KW-1185">Reference proteome</keyword>
<keyword evidence="4 7" id="KW-0812">Transmembrane</keyword>
<dbReference type="PANTHER" id="PTHR43044:SF2">
    <property type="entry name" value="POLYSULPHIDE REDUCTASE NRFD"/>
    <property type="match status" value="1"/>
</dbReference>
<feature type="transmembrane region" description="Helical" evidence="7">
    <location>
        <begin position="51"/>
        <end position="74"/>
    </location>
</feature>
<name>A0A0U5AG67_9BACT</name>
<feature type="transmembrane region" description="Helical" evidence="7">
    <location>
        <begin position="160"/>
        <end position="182"/>
    </location>
</feature>
<evidence type="ECO:0000313" key="9">
    <source>
        <dbReference type="Proteomes" id="UP000068196"/>
    </source>
</evidence>
<comment type="similarity">
    <text evidence="2">Belongs to the NrfD family.</text>
</comment>
<dbReference type="PANTHER" id="PTHR43044">
    <property type="match status" value="1"/>
</dbReference>
<dbReference type="STRING" id="1653476.THC_0594"/>
<dbReference type="InterPro" id="IPR005614">
    <property type="entry name" value="NrfD-like"/>
</dbReference>
<reference evidence="8 9" key="1">
    <citation type="journal article" date="2016" name="Int. J. Syst. Evol. Microbiol.">
        <title>Caldimicrobium thiodismutans sp. nov., a sulfur-disproportionating bacterium isolated from a hot spring, and emended description of the genus Caldimicrobium.</title>
        <authorList>
            <person name="Kojima H."/>
            <person name="Umezawa K."/>
            <person name="Fukui M."/>
        </authorList>
    </citation>
    <scope>NUCLEOTIDE SEQUENCE [LARGE SCALE GENOMIC DNA]</scope>
    <source>
        <strain evidence="8 9">TF1</strain>
    </source>
</reference>
<dbReference type="RefSeq" id="WP_068513103.1">
    <property type="nucleotide sequence ID" value="NZ_AP014945.1"/>
</dbReference>
<dbReference type="InterPro" id="IPR054823">
    <property type="entry name" value="DsrP-like"/>
</dbReference>
<dbReference type="KEGG" id="cthi:THC_0594"/>
<dbReference type="NCBIfam" id="NF045798">
    <property type="entry name" value="DsrP"/>
    <property type="match status" value="1"/>
</dbReference>
<keyword evidence="3" id="KW-1003">Cell membrane</keyword>
<dbReference type="PATRIC" id="fig|1653476.3.peg.614"/>
<feature type="transmembrane region" description="Helical" evidence="7">
    <location>
        <begin position="241"/>
        <end position="263"/>
    </location>
</feature>
<feature type="transmembrane region" description="Helical" evidence="7">
    <location>
        <begin position="202"/>
        <end position="220"/>
    </location>
</feature>
<keyword evidence="6 7" id="KW-0472">Membrane</keyword>
<proteinExistence type="inferred from homology"/>
<evidence type="ECO:0000256" key="6">
    <source>
        <dbReference type="ARBA" id="ARBA00023136"/>
    </source>
</evidence>
<dbReference type="GO" id="GO:0005886">
    <property type="term" value="C:plasma membrane"/>
    <property type="evidence" value="ECO:0007669"/>
    <property type="project" value="UniProtKB-SubCell"/>
</dbReference>
<gene>
    <name evidence="8" type="ORF">THC_0594</name>
</gene>
<feature type="transmembrane region" description="Helical" evidence="7">
    <location>
        <begin position="12"/>
        <end position="31"/>
    </location>
</feature>
<feature type="transmembrane region" description="Helical" evidence="7">
    <location>
        <begin position="125"/>
        <end position="148"/>
    </location>
</feature>
<accession>A0A0U5AG67</accession>
<evidence type="ECO:0000256" key="1">
    <source>
        <dbReference type="ARBA" id="ARBA00004651"/>
    </source>
</evidence>
<feature type="transmembrane region" description="Helical" evidence="7">
    <location>
        <begin position="355"/>
        <end position="373"/>
    </location>
</feature>
<dbReference type="Gene3D" id="1.20.1630.10">
    <property type="entry name" value="Formate dehydrogenase/DMSO reductase domain"/>
    <property type="match status" value="1"/>
</dbReference>
<dbReference type="Pfam" id="PF03916">
    <property type="entry name" value="NrfD"/>
    <property type="match status" value="1"/>
</dbReference>
<feature type="transmembrane region" description="Helical" evidence="7">
    <location>
        <begin position="86"/>
        <end position="105"/>
    </location>
</feature>